<protein>
    <submittedName>
        <fullName evidence="1">Uncharacterized protein</fullName>
    </submittedName>
</protein>
<gene>
    <name evidence="1" type="ORF">Scep_001343</name>
</gene>
<accession>A0AAP0L7Q4</accession>
<dbReference type="Proteomes" id="UP001419268">
    <property type="component" value="Unassembled WGS sequence"/>
</dbReference>
<comment type="caution">
    <text evidence="1">The sequence shown here is derived from an EMBL/GenBank/DDBJ whole genome shotgun (WGS) entry which is preliminary data.</text>
</comment>
<dbReference type="AlphaFoldDB" id="A0AAP0L7Q4"/>
<sequence>MSLTCSFSSLCPLSQGFVVAGPLSIADYQPTPSPFLVIPSSIALTGVFAHNDVSLFSLCLSHEFLFSPIFFLRL</sequence>
<name>A0AAP0L7Q4_9MAGN</name>
<reference evidence="1 2" key="1">
    <citation type="submission" date="2024-01" db="EMBL/GenBank/DDBJ databases">
        <title>Genome assemblies of Stephania.</title>
        <authorList>
            <person name="Yang L."/>
        </authorList>
    </citation>
    <scope>NUCLEOTIDE SEQUENCE [LARGE SCALE GENOMIC DNA]</scope>
    <source>
        <strain evidence="1">JXDWG</strain>
        <tissue evidence="1">Leaf</tissue>
    </source>
</reference>
<organism evidence="1 2">
    <name type="scientific">Stephania cephalantha</name>
    <dbReference type="NCBI Taxonomy" id="152367"/>
    <lineage>
        <taxon>Eukaryota</taxon>
        <taxon>Viridiplantae</taxon>
        <taxon>Streptophyta</taxon>
        <taxon>Embryophyta</taxon>
        <taxon>Tracheophyta</taxon>
        <taxon>Spermatophyta</taxon>
        <taxon>Magnoliopsida</taxon>
        <taxon>Ranunculales</taxon>
        <taxon>Menispermaceae</taxon>
        <taxon>Menispermoideae</taxon>
        <taxon>Cissampelideae</taxon>
        <taxon>Stephania</taxon>
    </lineage>
</organism>
<evidence type="ECO:0000313" key="1">
    <source>
        <dbReference type="EMBL" id="KAK9166152.1"/>
    </source>
</evidence>
<keyword evidence="2" id="KW-1185">Reference proteome</keyword>
<evidence type="ECO:0000313" key="2">
    <source>
        <dbReference type="Proteomes" id="UP001419268"/>
    </source>
</evidence>
<dbReference type="EMBL" id="JBBNAG010000001">
    <property type="protein sequence ID" value="KAK9166152.1"/>
    <property type="molecule type" value="Genomic_DNA"/>
</dbReference>
<proteinExistence type="predicted"/>